<organism evidence="1 2">
    <name type="scientific">Roseateles aquae</name>
    <dbReference type="NCBI Taxonomy" id="3077235"/>
    <lineage>
        <taxon>Bacteria</taxon>
        <taxon>Pseudomonadati</taxon>
        <taxon>Pseudomonadota</taxon>
        <taxon>Betaproteobacteria</taxon>
        <taxon>Burkholderiales</taxon>
        <taxon>Sphaerotilaceae</taxon>
        <taxon>Roseateles</taxon>
    </lineage>
</organism>
<comment type="caution">
    <text evidence="1">The sequence shown here is derived from an EMBL/GenBank/DDBJ whole genome shotgun (WGS) entry which is preliminary data.</text>
</comment>
<keyword evidence="2" id="KW-1185">Reference proteome</keyword>
<proteinExistence type="predicted"/>
<protein>
    <submittedName>
        <fullName evidence="1">Uncharacterized protein</fullName>
    </submittedName>
</protein>
<sequence length="116" mass="12412">MFCLDLSPSFQWPVTFTLPKESGGTAVSNTFTAELRRLPGSEIDRLAEDARSGKLSDRQIAERLLIGWADGEIRDRNGANVPVNPATLAALLDVASLAGAVVKGYFEAHKQAALGN</sequence>
<evidence type="ECO:0000313" key="1">
    <source>
        <dbReference type="EMBL" id="MDT8998350.1"/>
    </source>
</evidence>
<reference evidence="1" key="1">
    <citation type="submission" date="2023-09" db="EMBL/GenBank/DDBJ databases">
        <title>Paucibacter sp. APW11 Genome sequencing and assembly.</title>
        <authorList>
            <person name="Kim I."/>
        </authorList>
    </citation>
    <scope>NUCLEOTIDE SEQUENCE</scope>
    <source>
        <strain evidence="1">APW11</strain>
    </source>
</reference>
<dbReference type="EMBL" id="JAVXZY010000001">
    <property type="protein sequence ID" value="MDT8998350.1"/>
    <property type="molecule type" value="Genomic_DNA"/>
</dbReference>
<gene>
    <name evidence="1" type="ORF">RQP53_03560</name>
</gene>
<dbReference type="Proteomes" id="UP001246372">
    <property type="component" value="Unassembled WGS sequence"/>
</dbReference>
<name>A0ABU3P736_9BURK</name>
<dbReference type="RefSeq" id="WP_315648663.1">
    <property type="nucleotide sequence ID" value="NZ_JAVXZY010000001.1"/>
</dbReference>
<accession>A0ABU3P736</accession>
<evidence type="ECO:0000313" key="2">
    <source>
        <dbReference type="Proteomes" id="UP001246372"/>
    </source>
</evidence>